<evidence type="ECO:0000313" key="1">
    <source>
        <dbReference type="EMBL" id="SKB89132.1"/>
    </source>
</evidence>
<organism evidence="1 2">
    <name type="scientific">Alkalitalea saponilacus</name>
    <dbReference type="NCBI Taxonomy" id="889453"/>
    <lineage>
        <taxon>Bacteria</taxon>
        <taxon>Pseudomonadati</taxon>
        <taxon>Bacteroidota</taxon>
        <taxon>Bacteroidia</taxon>
        <taxon>Marinilabiliales</taxon>
        <taxon>Marinilabiliaceae</taxon>
        <taxon>Alkalitalea</taxon>
    </lineage>
</organism>
<sequence>MNFYLTIPLFTSQPKYLPYNLYIENRQNHDRNAEEEIKKRLLSF</sequence>
<gene>
    <name evidence="1" type="ORF">SAMN03080601_01466</name>
</gene>
<accession>A0A1T5EYV7</accession>
<proteinExistence type="predicted"/>
<name>A0A1T5EYV7_9BACT</name>
<dbReference type="AlphaFoldDB" id="A0A1T5EYV7"/>
<reference evidence="1 2" key="1">
    <citation type="submission" date="2017-02" db="EMBL/GenBank/DDBJ databases">
        <authorList>
            <person name="Peterson S.W."/>
        </authorList>
    </citation>
    <scope>NUCLEOTIDE SEQUENCE [LARGE SCALE GENOMIC DNA]</scope>
    <source>
        <strain evidence="1 2">DSM 24412</strain>
    </source>
</reference>
<dbReference type="Proteomes" id="UP000191055">
    <property type="component" value="Unassembled WGS sequence"/>
</dbReference>
<dbReference type="EMBL" id="FUYV01000006">
    <property type="protein sequence ID" value="SKB89132.1"/>
    <property type="molecule type" value="Genomic_DNA"/>
</dbReference>
<keyword evidence="2" id="KW-1185">Reference proteome</keyword>
<dbReference type="STRING" id="889453.SAMN03080601_01466"/>
<protein>
    <submittedName>
        <fullName evidence="1">Uncharacterized protein</fullName>
    </submittedName>
</protein>
<evidence type="ECO:0000313" key="2">
    <source>
        <dbReference type="Proteomes" id="UP000191055"/>
    </source>
</evidence>